<sequence>MNRREALKSLAALGLGTAAGRAAAASGTAASSRPVRITLPSAGSAGSVWRPLIDQNHFDQGLDLHWVTADPGSMQVQLTAGSLDVGVFGAVGLATLASKGSDIVLFGPALNNHGRWLVKANSPYRTPRDLIGKAIASTAETSETWQQALIAAHLDGLDLHKDFKVIHGSPTANLALFQRGDVEAIVTLEPTASRLVGQGAREIARVADIWKHATGERNSPPLVGLAASRRWLDANRDTAQRIVTMFVEVNRFVHQHPQSLTQIATQIGLKSDETAAAALLPQRLADAYATTWDAETFATIDRQIDTAASIGILARKPDRKIYTQLS</sequence>
<evidence type="ECO:0000313" key="5">
    <source>
        <dbReference type="EMBL" id="SDE26481.1"/>
    </source>
</evidence>
<feature type="signal peptide" evidence="4">
    <location>
        <begin position="1"/>
        <end position="24"/>
    </location>
</feature>
<evidence type="ECO:0000256" key="2">
    <source>
        <dbReference type="ARBA" id="ARBA00010742"/>
    </source>
</evidence>
<reference evidence="6" key="1">
    <citation type="submission" date="2016-09" db="EMBL/GenBank/DDBJ databases">
        <authorList>
            <person name="Varghese N."/>
            <person name="Submissions S."/>
        </authorList>
    </citation>
    <scope>NUCLEOTIDE SEQUENCE [LARGE SCALE GENOMIC DNA]</scope>
    <source>
        <strain evidence="6">TNe-862</strain>
    </source>
</reference>
<dbReference type="AlphaFoldDB" id="A0A1G7BH93"/>
<accession>A0A1G7BH93</accession>
<evidence type="ECO:0000313" key="6">
    <source>
        <dbReference type="Proteomes" id="UP000198908"/>
    </source>
</evidence>
<evidence type="ECO:0000256" key="4">
    <source>
        <dbReference type="SAM" id="SignalP"/>
    </source>
</evidence>
<organism evidence="5 6">
    <name type="scientific">Paraburkholderia lycopersici</name>
    <dbReference type="NCBI Taxonomy" id="416944"/>
    <lineage>
        <taxon>Bacteria</taxon>
        <taxon>Pseudomonadati</taxon>
        <taxon>Pseudomonadota</taxon>
        <taxon>Betaproteobacteria</taxon>
        <taxon>Burkholderiales</taxon>
        <taxon>Burkholderiaceae</taxon>
        <taxon>Paraburkholderia</taxon>
    </lineage>
</organism>
<dbReference type="EMBL" id="FMYQ01000039">
    <property type="protein sequence ID" value="SDE26481.1"/>
    <property type="molecule type" value="Genomic_DNA"/>
</dbReference>
<dbReference type="PANTHER" id="PTHR30024:SF47">
    <property type="entry name" value="TAURINE-BINDING PERIPLASMIC PROTEIN"/>
    <property type="match status" value="1"/>
</dbReference>
<proteinExistence type="inferred from homology"/>
<dbReference type="GO" id="GO:0042597">
    <property type="term" value="C:periplasmic space"/>
    <property type="evidence" value="ECO:0007669"/>
    <property type="project" value="UniProtKB-SubCell"/>
</dbReference>
<dbReference type="RefSeq" id="WP_092005248.1">
    <property type="nucleotide sequence ID" value="NZ_FMYQ01000039.1"/>
</dbReference>
<dbReference type="Gene3D" id="3.40.190.10">
    <property type="entry name" value="Periplasmic binding protein-like II"/>
    <property type="match status" value="2"/>
</dbReference>
<dbReference type="Pfam" id="PF13379">
    <property type="entry name" value="NMT1_2"/>
    <property type="match status" value="1"/>
</dbReference>
<dbReference type="SUPFAM" id="SSF53850">
    <property type="entry name" value="Periplasmic binding protein-like II"/>
    <property type="match status" value="1"/>
</dbReference>
<evidence type="ECO:0000256" key="3">
    <source>
        <dbReference type="ARBA" id="ARBA00022729"/>
    </source>
</evidence>
<dbReference type="STRING" id="416944.SAMN05421548_13945"/>
<comment type="similarity">
    <text evidence="2">Belongs to the bacterial solute-binding protein SsuA/TauA family.</text>
</comment>
<feature type="chain" id="PRO_5011706766" evidence="4">
    <location>
        <begin position="25"/>
        <end position="326"/>
    </location>
</feature>
<dbReference type="Proteomes" id="UP000198908">
    <property type="component" value="Unassembled WGS sequence"/>
</dbReference>
<dbReference type="OrthoDB" id="286202at2"/>
<dbReference type="PANTHER" id="PTHR30024">
    <property type="entry name" value="ALIPHATIC SULFONATES-BINDING PROTEIN-RELATED"/>
    <property type="match status" value="1"/>
</dbReference>
<keyword evidence="3 4" id="KW-0732">Signal</keyword>
<name>A0A1G7BH93_9BURK</name>
<protein>
    <submittedName>
        <fullName evidence="5">NitT/TauT family transport system substrate-binding protein</fullName>
    </submittedName>
</protein>
<keyword evidence="6" id="KW-1185">Reference proteome</keyword>
<gene>
    <name evidence="5" type="ORF">SAMN05421548_13945</name>
</gene>
<comment type="subcellular location">
    <subcellularLocation>
        <location evidence="1">Periplasm</location>
    </subcellularLocation>
</comment>
<evidence type="ECO:0000256" key="1">
    <source>
        <dbReference type="ARBA" id="ARBA00004418"/>
    </source>
</evidence>